<dbReference type="AlphaFoldDB" id="A0AAP2RHQ6"/>
<keyword evidence="1" id="KW-1133">Transmembrane helix</keyword>
<comment type="caution">
    <text evidence="2">The sequence shown here is derived from an EMBL/GenBank/DDBJ whole genome shotgun (WGS) entry which is preliminary data.</text>
</comment>
<feature type="transmembrane region" description="Helical" evidence="1">
    <location>
        <begin position="12"/>
        <end position="30"/>
    </location>
</feature>
<reference evidence="2 3" key="1">
    <citation type="submission" date="2021-11" db="EMBL/GenBank/DDBJ databases">
        <title>Lacrimispora sp. nov. NSJ-141 isolated from human feces.</title>
        <authorList>
            <person name="Abdugheni R."/>
        </authorList>
    </citation>
    <scope>NUCLEOTIDE SEQUENCE [LARGE SCALE GENOMIC DNA]</scope>
    <source>
        <strain evidence="2 3">NSJ-141</strain>
    </source>
</reference>
<evidence type="ECO:0000256" key="1">
    <source>
        <dbReference type="SAM" id="Phobius"/>
    </source>
</evidence>
<name>A0AAP2RHQ6_9FIRM</name>
<dbReference type="InterPro" id="IPR012652">
    <property type="entry name" value="ThiW"/>
</dbReference>
<keyword evidence="1" id="KW-0812">Transmembrane</keyword>
<dbReference type="Gene3D" id="1.10.1760.20">
    <property type="match status" value="1"/>
</dbReference>
<evidence type="ECO:0000313" key="3">
    <source>
        <dbReference type="Proteomes" id="UP001299265"/>
    </source>
</evidence>
<gene>
    <name evidence="2" type="primary">thiW</name>
    <name evidence="2" type="ORF">LQE92_03345</name>
</gene>
<dbReference type="RefSeq" id="WP_231061573.1">
    <property type="nucleotide sequence ID" value="NZ_JAJNOR010000001.1"/>
</dbReference>
<dbReference type="EMBL" id="JAJNOR010000001">
    <property type="protein sequence ID" value="MCD2491659.1"/>
    <property type="molecule type" value="Genomic_DNA"/>
</dbReference>
<keyword evidence="1" id="KW-0472">Membrane</keyword>
<feature type="transmembrane region" description="Helical" evidence="1">
    <location>
        <begin position="96"/>
        <end position="122"/>
    </location>
</feature>
<feature type="transmembrane region" description="Helical" evidence="1">
    <location>
        <begin position="128"/>
        <end position="154"/>
    </location>
</feature>
<accession>A0AAP2RHQ6</accession>
<dbReference type="Proteomes" id="UP001299265">
    <property type="component" value="Unassembled WGS sequence"/>
</dbReference>
<dbReference type="PIRSF" id="PIRSF024534">
    <property type="entry name" value="ThiW"/>
    <property type="match status" value="1"/>
</dbReference>
<keyword evidence="3" id="KW-1185">Reference proteome</keyword>
<feature type="transmembrane region" description="Helical" evidence="1">
    <location>
        <begin position="42"/>
        <end position="63"/>
    </location>
</feature>
<dbReference type="NCBIfam" id="TIGR02359">
    <property type="entry name" value="thiW"/>
    <property type="match status" value="1"/>
</dbReference>
<dbReference type="Pfam" id="PF09512">
    <property type="entry name" value="ThiW"/>
    <property type="match status" value="1"/>
</dbReference>
<evidence type="ECO:0000313" key="2">
    <source>
        <dbReference type="EMBL" id="MCD2491659.1"/>
    </source>
</evidence>
<feature type="transmembrane region" description="Helical" evidence="1">
    <location>
        <begin position="69"/>
        <end position="89"/>
    </location>
</feature>
<proteinExistence type="predicted"/>
<sequence length="172" mass="17818">MKPNIKKLAVGGMLVALTVALSGFYIPIGASKCYPVQHLVNILCAVFLGPSYGVASAFCSSLIRNLMGTGSLLAFPGSMVGALLAGLLYKKSKKLIFAYVGELFGTGILGGILCFPVASFLMGKTVAVFAFVLPFFLSSLAGTCIAVILTGALYKSGLLENLQHSLKGGTLS</sequence>
<organism evidence="2 3">
    <name type="scientific">Lientehia hominis</name>
    <dbReference type="NCBI Taxonomy" id="2897778"/>
    <lineage>
        <taxon>Bacteria</taxon>
        <taxon>Bacillati</taxon>
        <taxon>Bacillota</taxon>
        <taxon>Clostridia</taxon>
        <taxon>Lachnospirales</taxon>
        <taxon>Lachnospiraceae</taxon>
        <taxon>Lientehia</taxon>
    </lineage>
</organism>
<protein>
    <submittedName>
        <fullName evidence="2">Energy coupling factor transporter S component ThiW</fullName>
    </submittedName>
</protein>